<feature type="compositionally biased region" description="Polar residues" evidence="6">
    <location>
        <begin position="481"/>
        <end position="490"/>
    </location>
</feature>
<comment type="caution">
    <text evidence="10">The sequence shown here is derived from an EMBL/GenBank/DDBJ whole genome shotgun (WGS) entry which is preliminary data.</text>
</comment>
<dbReference type="SUPFAM" id="SSF56112">
    <property type="entry name" value="Protein kinase-like (PK-like)"/>
    <property type="match status" value="1"/>
</dbReference>
<evidence type="ECO:0000313" key="10">
    <source>
        <dbReference type="EMBL" id="MED6191675.1"/>
    </source>
</evidence>
<keyword evidence="11" id="KW-1185">Reference proteome</keyword>
<accession>A0ABU6X4T9</accession>
<feature type="transmembrane region" description="Helical" evidence="7">
    <location>
        <begin position="418"/>
        <end position="443"/>
    </location>
</feature>
<dbReference type="SMART" id="SM00220">
    <property type="entry name" value="S_TKc"/>
    <property type="match status" value="1"/>
</dbReference>
<dbReference type="Proteomes" id="UP001341840">
    <property type="component" value="Unassembled WGS sequence"/>
</dbReference>
<feature type="chain" id="PRO_5046001651" description="Protein kinase domain-containing protein" evidence="8">
    <location>
        <begin position="34"/>
        <end position="844"/>
    </location>
</feature>
<name>A0ABU6X4T9_9FABA</name>
<dbReference type="EMBL" id="JASCZI010211453">
    <property type="protein sequence ID" value="MED6191675.1"/>
    <property type="molecule type" value="Genomic_DNA"/>
</dbReference>
<keyword evidence="7" id="KW-0812">Transmembrane</keyword>
<evidence type="ECO:0000256" key="8">
    <source>
        <dbReference type="SAM" id="SignalP"/>
    </source>
</evidence>
<dbReference type="PROSITE" id="PS00108">
    <property type="entry name" value="PROTEIN_KINASE_ST"/>
    <property type="match status" value="1"/>
</dbReference>
<dbReference type="Pfam" id="PF13540">
    <property type="entry name" value="RCC1_2"/>
    <property type="match status" value="1"/>
</dbReference>
<evidence type="ECO:0000256" key="6">
    <source>
        <dbReference type="SAM" id="MobiDB-lite"/>
    </source>
</evidence>
<evidence type="ECO:0000256" key="4">
    <source>
        <dbReference type="ARBA" id="ARBA00022840"/>
    </source>
</evidence>
<dbReference type="InterPro" id="IPR009091">
    <property type="entry name" value="RCC1/BLIP-II"/>
</dbReference>
<dbReference type="InterPro" id="IPR011009">
    <property type="entry name" value="Kinase-like_dom_sf"/>
</dbReference>
<evidence type="ECO:0000256" key="2">
    <source>
        <dbReference type="ARBA" id="ARBA00022741"/>
    </source>
</evidence>
<dbReference type="Gene3D" id="1.10.510.10">
    <property type="entry name" value="Transferase(Phosphotransferase) domain 1"/>
    <property type="match status" value="1"/>
</dbReference>
<gene>
    <name evidence="10" type="ORF">PIB30_002482</name>
</gene>
<dbReference type="SUPFAM" id="SSF50985">
    <property type="entry name" value="RCC1/BLIP-II"/>
    <property type="match status" value="1"/>
</dbReference>
<dbReference type="InterPro" id="IPR000719">
    <property type="entry name" value="Prot_kinase_dom"/>
</dbReference>
<proteinExistence type="predicted"/>
<organism evidence="10 11">
    <name type="scientific">Stylosanthes scabra</name>
    <dbReference type="NCBI Taxonomy" id="79078"/>
    <lineage>
        <taxon>Eukaryota</taxon>
        <taxon>Viridiplantae</taxon>
        <taxon>Streptophyta</taxon>
        <taxon>Embryophyta</taxon>
        <taxon>Tracheophyta</taxon>
        <taxon>Spermatophyta</taxon>
        <taxon>Magnoliopsida</taxon>
        <taxon>eudicotyledons</taxon>
        <taxon>Gunneridae</taxon>
        <taxon>Pentapetalae</taxon>
        <taxon>rosids</taxon>
        <taxon>fabids</taxon>
        <taxon>Fabales</taxon>
        <taxon>Fabaceae</taxon>
        <taxon>Papilionoideae</taxon>
        <taxon>50 kb inversion clade</taxon>
        <taxon>dalbergioids sensu lato</taxon>
        <taxon>Dalbergieae</taxon>
        <taxon>Pterocarpus clade</taxon>
        <taxon>Stylosanthes</taxon>
    </lineage>
</organism>
<evidence type="ECO:0000256" key="3">
    <source>
        <dbReference type="ARBA" id="ARBA00022777"/>
    </source>
</evidence>
<reference evidence="10 11" key="1">
    <citation type="journal article" date="2023" name="Plants (Basel)">
        <title>Bridging the Gap: Combining Genomics and Transcriptomics Approaches to Understand Stylosanthes scabra, an Orphan Legume from the Brazilian Caatinga.</title>
        <authorList>
            <person name="Ferreira-Neto J.R.C."/>
            <person name="da Silva M.D."/>
            <person name="Binneck E."/>
            <person name="de Melo N.F."/>
            <person name="da Silva R.H."/>
            <person name="de Melo A.L.T.M."/>
            <person name="Pandolfi V."/>
            <person name="Bustamante F.O."/>
            <person name="Brasileiro-Vidal A.C."/>
            <person name="Benko-Iseppon A.M."/>
        </authorList>
    </citation>
    <scope>NUCLEOTIDE SEQUENCE [LARGE SCALE GENOMIC DNA]</scope>
    <source>
        <tissue evidence="10">Leaves</tissue>
    </source>
</reference>
<feature type="signal peptide" evidence="8">
    <location>
        <begin position="1"/>
        <end position="33"/>
    </location>
</feature>
<dbReference type="CDD" id="cd14066">
    <property type="entry name" value="STKc_IRAK"/>
    <property type="match status" value="1"/>
</dbReference>
<dbReference type="PANTHER" id="PTHR46146">
    <property type="entry name" value="SERINE/THREONINE-PROTEIN KINASE-LIKE PROTEIN CCR4"/>
    <property type="match status" value="1"/>
</dbReference>
<feature type="region of interest" description="Disordered" evidence="6">
    <location>
        <begin position="459"/>
        <end position="490"/>
    </location>
</feature>
<dbReference type="Gene3D" id="3.30.200.20">
    <property type="entry name" value="Phosphorylase Kinase, domain 1"/>
    <property type="match status" value="1"/>
</dbReference>
<keyword evidence="3" id="KW-0418">Kinase</keyword>
<evidence type="ECO:0000313" key="11">
    <source>
        <dbReference type="Proteomes" id="UP001341840"/>
    </source>
</evidence>
<dbReference type="InterPro" id="IPR008271">
    <property type="entry name" value="Ser/Thr_kinase_AS"/>
</dbReference>
<sequence>MKTTPPPSYYYYTHSFFFFFLLTFILIITAANALGSASTTAVISASSTVCALVAGEPKQFIQCYQQNQQKNNYYYSYGDVAPPVVEVLPHASFESISGDQRFFCGLRSGGLSLLCWDADEGASVLVPKRIYHSDVVQLTDLTVGDSQVCARESQSGVVRCWRGGSVENGFKFHSPGNDLRFKSITSGFGFSCGVLMNNGKVHCWGNNNGSEIQAQFGNISMSNLVAGVSHVCGLTIYDGLLICKGNNDSGQLGPNNLNSSSYYQEFSGLALGEDFTCAIRRRNGLVQCWGGEDAKKFDSFNDVSFESIVAGLDFVCGVTTMNLSLICWGPGWSNNNGSSAINYEIPLGMVLPSPCVRGGCDSSCASYPNSDYLCHGSGTICYSCQDNQIPLAVPLIPPPSPSSSSTQASNLHYKNMRVILVISIVGSVGAFAGLCTILYFLWVGAKRVLFKKKNVDNLEQPRRNDDSDGDGYVDLAPMPPNRTSNATSLGSLRRYRSVGSSSSKHNLDKIENFSLNELVIATNYFSNDNKIGSGSFGSVYKGKLADNREVAIKRGEIVSTRKKKKFQEKETAFDSELSLLSRLHHKHLVRLIGFCEENEERLLVYEYMSNGSIHEHLHNKNNNVEKSSSIFNSWKMRIKIALDAARGIEYIHNYAVPPIIHRDIKSSNILLDLNWNARVSDFGLSLIWPEIEQDSILIRAVGTVGYIDPEYYELNVLTTKSDVYGLGVVMLELLTGKRAVFKLDQENNSKSNGPMGIVEYARPRIAKGELWSILDCRVGKPNVNEVEALKVMGFIAMHCVSLKGKERPEMTEIVANLERALSFLEGSSNNTSPSIASCSNTFVL</sequence>
<dbReference type="PANTHER" id="PTHR46146:SF1">
    <property type="entry name" value="SERINE_THREONINE-PROTEIN KINASE-LIKE PROTEIN CCR3"/>
    <property type="match status" value="1"/>
</dbReference>
<dbReference type="InterPro" id="IPR017441">
    <property type="entry name" value="Protein_kinase_ATP_BS"/>
</dbReference>
<dbReference type="PROSITE" id="PS50011">
    <property type="entry name" value="PROTEIN_KINASE_DOM"/>
    <property type="match status" value="1"/>
</dbReference>
<keyword evidence="4 5" id="KW-0067">ATP-binding</keyword>
<dbReference type="Gene3D" id="2.130.10.30">
    <property type="entry name" value="Regulator of chromosome condensation 1/beta-lactamase-inhibitor protein II"/>
    <property type="match status" value="2"/>
</dbReference>
<keyword evidence="7" id="KW-0472">Membrane</keyword>
<dbReference type="Pfam" id="PF00069">
    <property type="entry name" value="Pkinase"/>
    <property type="match status" value="1"/>
</dbReference>
<keyword evidence="7" id="KW-1133">Transmembrane helix</keyword>
<feature type="domain" description="Protein kinase" evidence="9">
    <location>
        <begin position="525"/>
        <end position="824"/>
    </location>
</feature>
<evidence type="ECO:0000259" key="9">
    <source>
        <dbReference type="PROSITE" id="PS50011"/>
    </source>
</evidence>
<keyword evidence="2 5" id="KW-0547">Nucleotide-binding</keyword>
<feature type="binding site" evidence="5">
    <location>
        <position position="553"/>
    </location>
    <ligand>
        <name>ATP</name>
        <dbReference type="ChEBI" id="CHEBI:30616"/>
    </ligand>
</feature>
<keyword evidence="8" id="KW-0732">Signal</keyword>
<evidence type="ECO:0000256" key="5">
    <source>
        <dbReference type="PROSITE-ProRule" id="PRU10141"/>
    </source>
</evidence>
<dbReference type="PROSITE" id="PS00107">
    <property type="entry name" value="PROTEIN_KINASE_ATP"/>
    <property type="match status" value="1"/>
</dbReference>
<protein>
    <recommendedName>
        <fullName evidence="9">Protein kinase domain-containing protein</fullName>
    </recommendedName>
</protein>
<evidence type="ECO:0000256" key="7">
    <source>
        <dbReference type="SAM" id="Phobius"/>
    </source>
</evidence>
<keyword evidence="1" id="KW-0808">Transferase</keyword>
<evidence type="ECO:0000256" key="1">
    <source>
        <dbReference type="ARBA" id="ARBA00022679"/>
    </source>
</evidence>